<evidence type="ECO:0000256" key="15">
    <source>
        <dbReference type="ARBA" id="ARBA00073898"/>
    </source>
</evidence>
<evidence type="ECO:0000256" key="5">
    <source>
        <dbReference type="ARBA" id="ARBA00011245"/>
    </source>
</evidence>
<dbReference type="PANTHER" id="PTHR14217:SF1">
    <property type="entry name" value="INOSITOL-TETRAKISPHOSPHATE 1-KINASE"/>
    <property type="match status" value="1"/>
</dbReference>
<dbReference type="GO" id="GO:0032957">
    <property type="term" value="P:inositol trisphosphate metabolic process"/>
    <property type="evidence" value="ECO:0007669"/>
    <property type="project" value="InterPro"/>
</dbReference>
<dbReference type="Pfam" id="PF17927">
    <property type="entry name" value="Ins134_P3_kin_N"/>
    <property type="match status" value="1"/>
</dbReference>
<keyword evidence="8" id="KW-0808">Transferase</keyword>
<protein>
    <recommendedName>
        <fullName evidence="15">Inositol-tetrakisphosphate 1-kinase 6</fullName>
        <ecNumber evidence="7">2.7.1.134</ecNumber>
        <ecNumber evidence="6">2.7.1.159</ecNumber>
    </recommendedName>
    <alternativeName>
        <fullName evidence="16">Inositol 1,3,4-trisphosphate 5/6-kinase 6</fullName>
    </alternativeName>
</protein>
<dbReference type="InterPro" id="IPR040464">
    <property type="entry name" value="InsP(3)kin_ATP-grasp"/>
</dbReference>
<dbReference type="GO" id="GO:0047325">
    <property type="term" value="F:inositol-3,4,5,6-tetrakisphosphate 1-kinase activity"/>
    <property type="evidence" value="ECO:0007669"/>
    <property type="project" value="UniProtKB-EC"/>
</dbReference>
<evidence type="ECO:0000256" key="16">
    <source>
        <dbReference type="ARBA" id="ARBA00077644"/>
    </source>
</evidence>
<reference evidence="19" key="1">
    <citation type="submission" date="2021-03" db="EMBL/GenBank/DDBJ databases">
        <authorList>
            <consortium name="Genoscope - CEA"/>
            <person name="William W."/>
        </authorList>
    </citation>
    <scope>NUCLEOTIDE SEQUENCE</scope>
    <source>
        <strain evidence="19">Doubled-haploid Pahang</strain>
    </source>
</reference>
<dbReference type="FunFam" id="3.30.470.20:FF:000047">
    <property type="entry name" value="Inositol-tetrakisphosphate 1-kinase 4"/>
    <property type="match status" value="1"/>
</dbReference>
<feature type="domain" description="Inositol-tetrakisphosphate 1-kinase N-terminal" evidence="18">
    <location>
        <begin position="165"/>
        <end position="267"/>
    </location>
</feature>
<evidence type="ECO:0000256" key="3">
    <source>
        <dbReference type="ARBA" id="ARBA00001946"/>
    </source>
</evidence>
<name>A0A8D7FR54_MUSAM</name>
<evidence type="ECO:0000256" key="9">
    <source>
        <dbReference type="ARBA" id="ARBA00022723"/>
    </source>
</evidence>
<evidence type="ECO:0000256" key="11">
    <source>
        <dbReference type="ARBA" id="ARBA00022777"/>
    </source>
</evidence>
<evidence type="ECO:0000256" key="13">
    <source>
        <dbReference type="ARBA" id="ARBA00022842"/>
    </source>
</evidence>
<dbReference type="PANTHER" id="PTHR14217">
    <property type="entry name" value="INOSITOL-TETRAKISPHOSPHATE 1-KINASE"/>
    <property type="match status" value="1"/>
</dbReference>
<proteinExistence type="inferred from homology"/>
<keyword evidence="10" id="KW-0547">Nucleotide-binding</keyword>
<dbReference type="Gene3D" id="3.30.470.20">
    <property type="entry name" value="ATP-grasp fold, B domain"/>
    <property type="match status" value="1"/>
</dbReference>
<keyword evidence="13" id="KW-0460">Magnesium</keyword>
<sequence>MGAVRGVLLDESVLLSDDGSGNPRLKPGAEVLLRRLRYSNLRVGFCHHEDLSAVKAIFLQNTARIYSFSCISLDAPDAKYSFNQLLLDWGIAGDSCFYVTSKRHDAFTHEIKNQGWLTVCVGVDSGSVMNKEFLFINKLEELLLTVCSLSKKVILSAMQKSVVVIGYVMKPSREEDFAKASTLGALPMYPTQNGLIFVPLTFDIPLLSQLQDVDAVLHKATDEIVDFNPHISTHFSHGISFSKGMQELERFIQDHPECCMIDPLNNIYPLLDRYNIQQLLLGLQELNMKDHCRLRAPHFLKIDNFHEPNLRDQLSEANLSFPIIVKPQIACGVGDAHSMALVFKFEDFKEICVPLPAILQEYVDHGSLIFKFYVLGNNVFHAVKKSMPNASFLKSSSEKAGSKPIIFDSLKSLPVATDDQFSVGRLQGDIQSLDVDLVKSAANWLKTKLDLSIFGFDVVIQEDTGDHVIVDLNYLPSFKEVPDTDAIPAFWTAIKSAYEARKTN</sequence>
<evidence type="ECO:0000256" key="14">
    <source>
        <dbReference type="ARBA" id="ARBA00057506"/>
    </source>
</evidence>
<dbReference type="AlphaFoldDB" id="A0A8D7FR54"/>
<evidence type="ECO:0000256" key="1">
    <source>
        <dbReference type="ARBA" id="ARBA00000399"/>
    </source>
</evidence>
<dbReference type="GO" id="GO:0052726">
    <property type="term" value="F:inositol-1,3,4-trisphosphate 5-kinase activity"/>
    <property type="evidence" value="ECO:0007669"/>
    <property type="project" value="InterPro"/>
</dbReference>
<evidence type="ECO:0000256" key="2">
    <source>
        <dbReference type="ARBA" id="ARBA00000680"/>
    </source>
</evidence>
<evidence type="ECO:0000256" key="7">
    <source>
        <dbReference type="ARBA" id="ARBA00012072"/>
    </source>
</evidence>
<dbReference type="SUPFAM" id="SSF56059">
    <property type="entry name" value="Glutathione synthetase ATP-binding domain-like"/>
    <property type="match status" value="1"/>
</dbReference>
<comment type="catalytic activity">
    <reaction evidence="2">
        <text>1D-myo-inositol 1,3,4-trisphosphate + ATP = 1D-myo-inositol 1,3,4,5-tetrakisphosphate + ADP + H(+)</text>
        <dbReference type="Rhea" id="RHEA:13253"/>
        <dbReference type="ChEBI" id="CHEBI:15378"/>
        <dbReference type="ChEBI" id="CHEBI:30616"/>
        <dbReference type="ChEBI" id="CHEBI:57895"/>
        <dbReference type="ChEBI" id="CHEBI:58414"/>
        <dbReference type="ChEBI" id="CHEBI:456216"/>
        <dbReference type="EC" id="2.7.1.159"/>
    </reaction>
</comment>
<keyword evidence="11" id="KW-0418">Kinase</keyword>
<evidence type="ECO:0000256" key="6">
    <source>
        <dbReference type="ARBA" id="ARBA00012017"/>
    </source>
</evidence>
<dbReference type="InterPro" id="IPR041429">
    <property type="entry name" value="ITPK1_N"/>
</dbReference>
<dbReference type="GO" id="GO:0052725">
    <property type="term" value="F:inositol-1,3,4-trisphosphate 6-kinase activity"/>
    <property type="evidence" value="ECO:0007669"/>
    <property type="project" value="InterPro"/>
</dbReference>
<comment type="function">
    <text evidence="14">Kinase that can phosphorylate various inositol polyphosphate such as Ins(3,4,5,6)P4 or Ins(1,3,4)P3 and participates in phytic acid biosynthesis in developing seeds. Phytic acid is the primary storage form of phosphorus in cereal grains and other plant seeds.</text>
</comment>
<comment type="cofactor">
    <cofactor evidence="3">
        <name>Mg(2+)</name>
        <dbReference type="ChEBI" id="CHEBI:18420"/>
    </cofactor>
</comment>
<evidence type="ECO:0000256" key="12">
    <source>
        <dbReference type="ARBA" id="ARBA00022840"/>
    </source>
</evidence>
<keyword evidence="12" id="KW-0067">ATP-binding</keyword>
<evidence type="ECO:0000256" key="10">
    <source>
        <dbReference type="ARBA" id="ARBA00022741"/>
    </source>
</evidence>
<dbReference type="GO" id="GO:0005524">
    <property type="term" value="F:ATP binding"/>
    <property type="evidence" value="ECO:0007669"/>
    <property type="project" value="UniProtKB-KW"/>
</dbReference>
<dbReference type="GO" id="GO:0000287">
    <property type="term" value="F:magnesium ion binding"/>
    <property type="evidence" value="ECO:0007669"/>
    <property type="project" value="InterPro"/>
</dbReference>
<comment type="similarity">
    <text evidence="4">Belongs to the ITPK1 family.</text>
</comment>
<evidence type="ECO:0000259" key="17">
    <source>
        <dbReference type="Pfam" id="PF05770"/>
    </source>
</evidence>
<comment type="catalytic activity">
    <reaction evidence="1">
        <text>1D-myo-inositol 1,3,4-trisphosphate + ATP = 1D-myo-inositol 1,3,4,6-tetrakisphosphate + ADP + H(+)</text>
        <dbReference type="Rhea" id="RHEA:20940"/>
        <dbReference type="ChEBI" id="CHEBI:15378"/>
        <dbReference type="ChEBI" id="CHEBI:30616"/>
        <dbReference type="ChEBI" id="CHEBI:57660"/>
        <dbReference type="ChEBI" id="CHEBI:58414"/>
        <dbReference type="ChEBI" id="CHEBI:456216"/>
        <dbReference type="EC" id="2.7.1.159"/>
    </reaction>
</comment>
<evidence type="ECO:0000256" key="4">
    <source>
        <dbReference type="ARBA" id="ARBA00009601"/>
    </source>
</evidence>
<evidence type="ECO:0000259" key="18">
    <source>
        <dbReference type="Pfam" id="PF17927"/>
    </source>
</evidence>
<evidence type="ECO:0000256" key="8">
    <source>
        <dbReference type="ARBA" id="ARBA00022679"/>
    </source>
</evidence>
<comment type="subunit">
    <text evidence="5">Monomer.</text>
</comment>
<dbReference type="PIRSF" id="PIRSF038163">
    <property type="entry name" value="ITPK_uncN"/>
    <property type="match status" value="1"/>
</dbReference>
<dbReference type="EC" id="2.7.1.134" evidence="7"/>
<evidence type="ECO:0000313" key="19">
    <source>
        <dbReference type="EMBL" id="CAG1864895.1"/>
    </source>
</evidence>
<dbReference type="Pfam" id="PF05770">
    <property type="entry name" value="Ins134_P3_kin"/>
    <property type="match status" value="1"/>
</dbReference>
<dbReference type="EMBL" id="HG996475">
    <property type="protein sequence ID" value="CAG1864895.1"/>
    <property type="molecule type" value="Genomic_DNA"/>
</dbReference>
<accession>A0A8D7FR54</accession>
<dbReference type="EC" id="2.7.1.159" evidence="6"/>
<gene>
    <name evidence="19" type="ORF">GSMUA_07330.1</name>
</gene>
<dbReference type="InterPro" id="IPR008656">
    <property type="entry name" value="Inositol_tetrakis-P_1-kinase"/>
</dbReference>
<feature type="domain" description="Inositol 1,3,4-trisphosphate 5/6-kinase ATP-grasp" evidence="17">
    <location>
        <begin position="290"/>
        <end position="484"/>
    </location>
</feature>
<organism evidence="19">
    <name type="scientific">Musa acuminata subsp. malaccensis</name>
    <name type="common">Wild banana</name>
    <name type="synonym">Musa malaccensis</name>
    <dbReference type="NCBI Taxonomy" id="214687"/>
    <lineage>
        <taxon>Eukaryota</taxon>
        <taxon>Viridiplantae</taxon>
        <taxon>Streptophyta</taxon>
        <taxon>Embryophyta</taxon>
        <taxon>Tracheophyta</taxon>
        <taxon>Spermatophyta</taxon>
        <taxon>Magnoliopsida</taxon>
        <taxon>Liliopsida</taxon>
        <taxon>Zingiberales</taxon>
        <taxon>Musaceae</taxon>
        <taxon>Musa</taxon>
    </lineage>
</organism>
<keyword evidence="9" id="KW-0479">Metal-binding</keyword>